<evidence type="ECO:0000256" key="7">
    <source>
        <dbReference type="ARBA" id="ARBA00035257"/>
    </source>
</evidence>
<dbReference type="InterPro" id="IPR015946">
    <property type="entry name" value="KH_dom-like_a/b"/>
</dbReference>
<keyword evidence="5 8" id="KW-0687">Ribonucleoprotein</keyword>
<evidence type="ECO:0000256" key="1">
    <source>
        <dbReference type="ARBA" id="ARBA00010761"/>
    </source>
</evidence>
<keyword evidence="4 8" id="KW-0689">Ribosomal protein</keyword>
<dbReference type="Gene3D" id="3.30.300.20">
    <property type="match status" value="1"/>
</dbReference>
<dbReference type="InterPro" id="IPR001351">
    <property type="entry name" value="Ribosomal_uS3_C"/>
</dbReference>
<dbReference type="GO" id="GO:0022627">
    <property type="term" value="C:cytosolic small ribosomal subunit"/>
    <property type="evidence" value="ECO:0007669"/>
    <property type="project" value="TreeGrafter"/>
</dbReference>
<keyword evidence="2 8" id="KW-0699">rRNA-binding</keyword>
<dbReference type="SUPFAM" id="SSF54821">
    <property type="entry name" value="Ribosomal protein S3 C-terminal domain"/>
    <property type="match status" value="1"/>
</dbReference>
<evidence type="ECO:0000256" key="9">
    <source>
        <dbReference type="RuleBase" id="RU003624"/>
    </source>
</evidence>
<comment type="function">
    <text evidence="6 8">Binds the lower part of the 30S subunit head. Binds mRNA in the 70S ribosome, positioning it for translation.</text>
</comment>
<dbReference type="Pfam" id="PF00189">
    <property type="entry name" value="Ribosomal_S3_C"/>
    <property type="match status" value="1"/>
</dbReference>
<dbReference type="PROSITE" id="PS00548">
    <property type="entry name" value="RIBOSOMAL_S3"/>
    <property type="match status" value="1"/>
</dbReference>
<dbReference type="SUPFAM" id="SSF54814">
    <property type="entry name" value="Prokaryotic type KH domain (KH-domain type II)"/>
    <property type="match status" value="1"/>
</dbReference>
<proteinExistence type="inferred from homology"/>
<evidence type="ECO:0000256" key="3">
    <source>
        <dbReference type="ARBA" id="ARBA00022884"/>
    </source>
</evidence>
<evidence type="ECO:0000256" key="5">
    <source>
        <dbReference type="ARBA" id="ARBA00023274"/>
    </source>
</evidence>
<dbReference type="Proteomes" id="UP000177967">
    <property type="component" value="Unassembled WGS sequence"/>
</dbReference>
<evidence type="ECO:0000256" key="8">
    <source>
        <dbReference type="HAMAP-Rule" id="MF_01309"/>
    </source>
</evidence>
<comment type="caution">
    <text evidence="11">The sequence shown here is derived from an EMBL/GenBank/DDBJ whole genome shotgun (WGS) entry which is preliminary data.</text>
</comment>
<keyword evidence="3 8" id="KW-0694">RNA-binding</keyword>
<dbReference type="AlphaFoldDB" id="A0A1G1UYX4"/>
<dbReference type="FunFam" id="3.30.300.20:FF:000001">
    <property type="entry name" value="30S ribosomal protein S3"/>
    <property type="match status" value="1"/>
</dbReference>
<dbReference type="NCBIfam" id="TIGR01009">
    <property type="entry name" value="rpsC_bact"/>
    <property type="match status" value="1"/>
</dbReference>
<name>A0A1G1UYX4_9BACT</name>
<dbReference type="GO" id="GO:0003729">
    <property type="term" value="F:mRNA binding"/>
    <property type="evidence" value="ECO:0007669"/>
    <property type="project" value="UniProtKB-UniRule"/>
</dbReference>
<dbReference type="InterPro" id="IPR036419">
    <property type="entry name" value="Ribosomal_S3_C_sf"/>
</dbReference>
<comment type="similarity">
    <text evidence="1 8 9">Belongs to the universal ribosomal protein uS3 family.</text>
</comment>
<dbReference type="Pfam" id="PF07650">
    <property type="entry name" value="KH_2"/>
    <property type="match status" value="1"/>
</dbReference>
<dbReference type="PROSITE" id="PS50823">
    <property type="entry name" value="KH_TYPE_2"/>
    <property type="match status" value="1"/>
</dbReference>
<dbReference type="InterPro" id="IPR009019">
    <property type="entry name" value="KH_sf_prok-type"/>
</dbReference>
<dbReference type="STRING" id="1797513.A2782_00805"/>
<comment type="subunit">
    <text evidence="8">Part of the 30S ribosomal subunit. Forms a tight complex with proteins S10 and S14.</text>
</comment>
<dbReference type="InterPro" id="IPR004044">
    <property type="entry name" value="KH_dom_type_2"/>
</dbReference>
<dbReference type="CDD" id="cd02412">
    <property type="entry name" value="KH-II_30S_S3"/>
    <property type="match status" value="1"/>
</dbReference>
<dbReference type="InterPro" id="IPR005704">
    <property type="entry name" value="Ribosomal_uS3_bac-typ"/>
</dbReference>
<feature type="domain" description="KH type-2" evidence="10">
    <location>
        <begin position="39"/>
        <end position="115"/>
    </location>
</feature>
<dbReference type="InterPro" id="IPR057258">
    <property type="entry name" value="Ribosomal_uS3"/>
</dbReference>
<dbReference type="PANTHER" id="PTHR11760">
    <property type="entry name" value="30S/40S RIBOSOMAL PROTEIN S3"/>
    <property type="match status" value="1"/>
</dbReference>
<evidence type="ECO:0000256" key="6">
    <source>
        <dbReference type="ARBA" id="ARBA00024998"/>
    </source>
</evidence>
<dbReference type="PANTHER" id="PTHR11760:SF19">
    <property type="entry name" value="SMALL RIBOSOMAL SUBUNIT PROTEIN US3C"/>
    <property type="match status" value="1"/>
</dbReference>
<evidence type="ECO:0000313" key="12">
    <source>
        <dbReference type="Proteomes" id="UP000177967"/>
    </source>
</evidence>
<gene>
    <name evidence="8" type="primary">rpsC</name>
    <name evidence="11" type="ORF">A2782_00805</name>
</gene>
<dbReference type="GO" id="GO:0006412">
    <property type="term" value="P:translation"/>
    <property type="evidence" value="ECO:0007669"/>
    <property type="project" value="UniProtKB-UniRule"/>
</dbReference>
<evidence type="ECO:0000256" key="4">
    <source>
        <dbReference type="ARBA" id="ARBA00022980"/>
    </source>
</evidence>
<dbReference type="GO" id="GO:0019843">
    <property type="term" value="F:rRNA binding"/>
    <property type="evidence" value="ECO:0007669"/>
    <property type="project" value="UniProtKB-UniRule"/>
</dbReference>
<accession>A0A1G1UYX4</accession>
<dbReference type="EMBL" id="MHBW01000029">
    <property type="protein sequence ID" value="OGY08349.1"/>
    <property type="molecule type" value="Genomic_DNA"/>
</dbReference>
<dbReference type="GO" id="GO:0003735">
    <property type="term" value="F:structural constituent of ribosome"/>
    <property type="evidence" value="ECO:0007669"/>
    <property type="project" value="InterPro"/>
</dbReference>
<evidence type="ECO:0000256" key="2">
    <source>
        <dbReference type="ARBA" id="ARBA00022730"/>
    </source>
</evidence>
<dbReference type="HAMAP" id="MF_01309_B">
    <property type="entry name" value="Ribosomal_uS3_B"/>
    <property type="match status" value="1"/>
</dbReference>
<dbReference type="Gene3D" id="3.30.1140.32">
    <property type="entry name" value="Ribosomal protein S3, C-terminal domain"/>
    <property type="match status" value="1"/>
</dbReference>
<evidence type="ECO:0000259" key="10">
    <source>
        <dbReference type="PROSITE" id="PS50823"/>
    </source>
</evidence>
<reference evidence="11 12" key="1">
    <citation type="journal article" date="2016" name="Nat. Commun.">
        <title>Thousands of microbial genomes shed light on interconnected biogeochemical processes in an aquifer system.</title>
        <authorList>
            <person name="Anantharaman K."/>
            <person name="Brown C.T."/>
            <person name="Hug L.A."/>
            <person name="Sharon I."/>
            <person name="Castelle C.J."/>
            <person name="Probst A.J."/>
            <person name="Thomas B.C."/>
            <person name="Singh A."/>
            <person name="Wilkins M.J."/>
            <person name="Karaoz U."/>
            <person name="Brodie E.L."/>
            <person name="Williams K.H."/>
            <person name="Hubbard S.S."/>
            <person name="Banfield J.F."/>
        </authorList>
    </citation>
    <scope>NUCLEOTIDE SEQUENCE [LARGE SCALE GENOMIC DNA]</scope>
</reference>
<sequence length="218" mass="24687">MGQKVNPIKFRTGIFRGWRSRWYAEKGDYKKFLFDDIKLREALENKFKLAGVHSIDIERLPRAMTVRLTVSRPGIVIGRGGSGIEETKNFVLRILGVNPKGSQTPRIDVVVEEIKNPELSAKLVIGRIVSEFERRMPHRRVVTRTMERIMASGAKGVRIALAGRIDGAEIARKEKYKMGSVPTQSLRANIDYADAHALLKRGYVGVKVWIYVPTERAN</sequence>
<organism evidence="11 12">
    <name type="scientific">Candidatus Blackburnbacteria bacterium RIFCSPHIGHO2_01_FULL_43_15b</name>
    <dbReference type="NCBI Taxonomy" id="1797513"/>
    <lineage>
        <taxon>Bacteria</taxon>
        <taxon>Candidatus Blackburniibacteriota</taxon>
    </lineage>
</organism>
<evidence type="ECO:0000313" key="11">
    <source>
        <dbReference type="EMBL" id="OGY08349.1"/>
    </source>
</evidence>
<dbReference type="InterPro" id="IPR018280">
    <property type="entry name" value="Ribosomal_uS3_CS"/>
</dbReference>
<protein>
    <recommendedName>
        <fullName evidence="7 8">Small ribosomal subunit protein uS3</fullName>
    </recommendedName>
</protein>